<keyword evidence="3" id="KW-1003">Cell membrane</keyword>
<dbReference type="PANTHER" id="PTHR30506:SF3">
    <property type="entry name" value="UPF0126 INNER MEMBRANE PROTEIN YADS-RELATED"/>
    <property type="match status" value="1"/>
</dbReference>
<reference evidence="9" key="1">
    <citation type="journal article" date="2023" name="J. Hazard. Mater.">
        <title>Anaerobic biodegradation of pyrene and benzo[a]pyrene by a new sulfate-reducing Desulforamulus aquiferis strain DSA.</title>
        <authorList>
            <person name="Zhang Z."/>
            <person name="Sun J."/>
            <person name="Gong X."/>
            <person name="Wang C."/>
            <person name="Wang H."/>
        </authorList>
    </citation>
    <scope>NUCLEOTIDE SEQUENCE</scope>
    <source>
        <strain evidence="9">DSA</strain>
    </source>
</reference>
<name>A0AAW7ZDB1_9FIRM</name>
<evidence type="ECO:0000259" key="8">
    <source>
        <dbReference type="Pfam" id="PF03458"/>
    </source>
</evidence>
<feature type="transmembrane region" description="Helical" evidence="7">
    <location>
        <begin position="64"/>
        <end position="83"/>
    </location>
</feature>
<evidence type="ECO:0000313" key="10">
    <source>
        <dbReference type="Proteomes" id="UP001172911"/>
    </source>
</evidence>
<evidence type="ECO:0000256" key="4">
    <source>
        <dbReference type="ARBA" id="ARBA00022692"/>
    </source>
</evidence>
<feature type="transmembrane region" description="Helical" evidence="7">
    <location>
        <begin position="6"/>
        <end position="24"/>
    </location>
</feature>
<comment type="subcellular location">
    <subcellularLocation>
        <location evidence="1">Cell membrane</location>
        <topology evidence="1">Multi-pass membrane protein</topology>
    </subcellularLocation>
</comment>
<dbReference type="Proteomes" id="UP001172911">
    <property type="component" value="Unassembled WGS sequence"/>
</dbReference>
<evidence type="ECO:0000256" key="2">
    <source>
        <dbReference type="ARBA" id="ARBA00008193"/>
    </source>
</evidence>
<feature type="transmembrane region" description="Helical" evidence="7">
    <location>
        <begin position="31"/>
        <end position="52"/>
    </location>
</feature>
<feature type="transmembrane region" description="Helical" evidence="7">
    <location>
        <begin position="149"/>
        <end position="167"/>
    </location>
</feature>
<dbReference type="EMBL" id="JARPTC010000013">
    <property type="protein sequence ID" value="MDO7787381.1"/>
    <property type="molecule type" value="Genomic_DNA"/>
</dbReference>
<dbReference type="GO" id="GO:0005886">
    <property type="term" value="C:plasma membrane"/>
    <property type="evidence" value="ECO:0007669"/>
    <property type="project" value="UniProtKB-SubCell"/>
</dbReference>
<gene>
    <name evidence="9" type="ORF">P6N53_09135</name>
</gene>
<comment type="similarity">
    <text evidence="2">Belongs to the UPF0126 family.</text>
</comment>
<comment type="caution">
    <text evidence="9">The sequence shown here is derived from an EMBL/GenBank/DDBJ whole genome shotgun (WGS) entry which is preliminary data.</text>
</comment>
<protein>
    <submittedName>
        <fullName evidence="9">Trimeric intracellular cation channel family protein</fullName>
    </submittedName>
</protein>
<dbReference type="PANTHER" id="PTHR30506">
    <property type="entry name" value="INNER MEMBRANE PROTEIN"/>
    <property type="match status" value="1"/>
</dbReference>
<keyword evidence="4 7" id="KW-0812">Transmembrane</keyword>
<evidence type="ECO:0000256" key="3">
    <source>
        <dbReference type="ARBA" id="ARBA00022475"/>
    </source>
</evidence>
<feature type="transmembrane region" description="Helical" evidence="7">
    <location>
        <begin position="173"/>
        <end position="194"/>
    </location>
</feature>
<organism evidence="9 10">
    <name type="scientific">Desulforamulus aquiferis</name>
    <dbReference type="NCBI Taxonomy" id="1397668"/>
    <lineage>
        <taxon>Bacteria</taxon>
        <taxon>Bacillati</taxon>
        <taxon>Bacillota</taxon>
        <taxon>Clostridia</taxon>
        <taxon>Eubacteriales</taxon>
        <taxon>Peptococcaceae</taxon>
        <taxon>Desulforamulus</taxon>
    </lineage>
</organism>
<dbReference type="RefSeq" id="WP_304542525.1">
    <property type="nucleotide sequence ID" value="NZ_JARPTC010000013.1"/>
</dbReference>
<proteinExistence type="inferred from homology"/>
<reference evidence="9" key="2">
    <citation type="submission" date="2023-03" db="EMBL/GenBank/DDBJ databases">
        <authorList>
            <person name="Zhang Z."/>
        </authorList>
    </citation>
    <scope>NUCLEOTIDE SEQUENCE</scope>
    <source>
        <strain evidence="9">DSA</strain>
    </source>
</reference>
<dbReference type="AlphaFoldDB" id="A0AAW7ZDB1"/>
<evidence type="ECO:0000256" key="7">
    <source>
        <dbReference type="SAM" id="Phobius"/>
    </source>
</evidence>
<feature type="transmembrane region" description="Helical" evidence="7">
    <location>
        <begin position="116"/>
        <end position="137"/>
    </location>
</feature>
<dbReference type="InterPro" id="IPR005115">
    <property type="entry name" value="Gly_transporter"/>
</dbReference>
<keyword evidence="5 7" id="KW-1133">Transmembrane helix</keyword>
<feature type="domain" description="Glycine transporter" evidence="8">
    <location>
        <begin position="92"/>
        <end position="165"/>
    </location>
</feature>
<keyword evidence="10" id="KW-1185">Reference proteome</keyword>
<evidence type="ECO:0000256" key="5">
    <source>
        <dbReference type="ARBA" id="ARBA00022989"/>
    </source>
</evidence>
<accession>A0AAW7ZDB1</accession>
<dbReference type="Pfam" id="PF03458">
    <property type="entry name" value="Gly_transporter"/>
    <property type="match status" value="2"/>
</dbReference>
<evidence type="ECO:0000256" key="6">
    <source>
        <dbReference type="ARBA" id="ARBA00023136"/>
    </source>
</evidence>
<evidence type="ECO:0000313" key="9">
    <source>
        <dbReference type="EMBL" id="MDO7787381.1"/>
    </source>
</evidence>
<feature type="domain" description="Glycine transporter" evidence="8">
    <location>
        <begin position="7"/>
        <end position="80"/>
    </location>
</feature>
<sequence length="207" mass="22114">MTIMYSLDLLGSFAFALSGAILAIRKNMDLFGIFVLAFVTAIGGGTTRDLLLGDTPVFILTEPIYIYISIIASLLAFLFYRALIRINSVILLADALGLGTFVCIGVSKALAADVSFAGAVILGLITAVVGGIIRDLLANEIPAVLMRDFYAITCIGGGIIYVLLHNHGIPQNFVMLSSAGFVILLRVLAIRFNWCLVRVHSNTTGSL</sequence>
<keyword evidence="6 7" id="KW-0472">Membrane</keyword>
<evidence type="ECO:0000256" key="1">
    <source>
        <dbReference type="ARBA" id="ARBA00004651"/>
    </source>
</evidence>
<feature type="transmembrane region" description="Helical" evidence="7">
    <location>
        <begin position="90"/>
        <end position="110"/>
    </location>
</feature>